<dbReference type="Proteomes" id="UP001489004">
    <property type="component" value="Unassembled WGS sequence"/>
</dbReference>
<comment type="caution">
    <text evidence="3">The sequence shown here is derived from an EMBL/GenBank/DDBJ whole genome shotgun (WGS) entry which is preliminary data.</text>
</comment>
<dbReference type="EMBL" id="JALJOR010000015">
    <property type="protein sequence ID" value="KAK9805585.1"/>
    <property type="molecule type" value="Genomic_DNA"/>
</dbReference>
<dbReference type="InterPro" id="IPR049046">
    <property type="entry name" value="Beta-AFase-like_GH127_middle"/>
</dbReference>
<accession>A0AAW1P6Y9</accession>
<evidence type="ECO:0000259" key="2">
    <source>
        <dbReference type="Pfam" id="PF20736"/>
    </source>
</evidence>
<dbReference type="InterPro" id="IPR012878">
    <property type="entry name" value="Beta-AFase-like_GH127_cat"/>
</dbReference>
<evidence type="ECO:0000313" key="3">
    <source>
        <dbReference type="EMBL" id="KAK9805585.1"/>
    </source>
</evidence>
<gene>
    <name evidence="3" type="ORF">WJX72_006497</name>
</gene>
<dbReference type="AlphaFoldDB" id="A0AAW1P6Y9"/>
<dbReference type="Pfam" id="PF07944">
    <property type="entry name" value="Beta-AFase-like_GH127_cat"/>
    <property type="match status" value="1"/>
</dbReference>
<dbReference type="PANTHER" id="PTHR31151">
    <property type="entry name" value="PROLINE-TRNA LIGASE (DUF1680)"/>
    <property type="match status" value="1"/>
</dbReference>
<protein>
    <submittedName>
        <fullName evidence="3">Uncharacterized protein</fullName>
    </submittedName>
</protein>
<keyword evidence="4" id="KW-1185">Reference proteome</keyword>
<organism evidence="3 4">
    <name type="scientific">[Myrmecia] bisecta</name>
    <dbReference type="NCBI Taxonomy" id="41462"/>
    <lineage>
        <taxon>Eukaryota</taxon>
        <taxon>Viridiplantae</taxon>
        <taxon>Chlorophyta</taxon>
        <taxon>core chlorophytes</taxon>
        <taxon>Trebouxiophyceae</taxon>
        <taxon>Trebouxiales</taxon>
        <taxon>Trebouxiaceae</taxon>
        <taxon>Myrmecia</taxon>
    </lineage>
</organism>
<dbReference type="InterPro" id="IPR008928">
    <property type="entry name" value="6-hairpin_glycosidase_sf"/>
</dbReference>
<sequence>MGHYLSATAMLSRQTVEHQTEIRQRMEYVVAELKKVQDALGGGYLSAFPAEHFDRLQDLKPVWAPYYVVHKIMAGLLDQYTFAGNELALQMCVDEAAYFLKRIDATLAVNGTAHWHEMLNNEFGGMNEVMYNLHAVTKDPEHLRMADLFTKPAFFEPLVAKQDPLAGLHANTHLAQVNGFASAYEKAGNKTGLAVVSHFYSTLTSRHSFSTGGSNDHEFWGLPNEVGTITATQKDTTETQETCTQYNLLKITRSLFRWTGDPAFADFYERAVFGILGTQRMPSAGPAPALQPASSAIGMWLARDSPAAAVPAVDPYTQNWREAAFLRFGNGSSSLAAPNGASAPSPLHNNAPGPGVVLYLTPMGTGQTKGENAHGWGDPFGSFWCCHGSSVESFAKLADSIYFYRRTNRPSAFAAAAGGRILELYVNQMVSSTLKSAELGVAIDQEASLYGPDNTATATLAVKVEEPAADDRAAAARDVHLKLRVPHWIVPGKSWLKVNGKQVNDCGNGGAANGPQPGSYCTVRLQRASPATTTHVQLHFGLSIYAAPVQDSRPEFANLQSVMMGPLVMAGLTPDTRTIALDPATLASHVSDVATQGLVSIRVAPADQHSPHSMDRSMYLRHSASAVVAAPLSDIHSPMDATFRLVKAPGSGTGPGGVVGSANVALEALEMAELADGMHIVLESMQWPGRLVAVDQQGQYVVVPFHEVVEERYTVYFEFTPPASSAATMEQPSISVS</sequence>
<dbReference type="SUPFAM" id="SSF48208">
    <property type="entry name" value="Six-hairpin glycosidases"/>
    <property type="match status" value="1"/>
</dbReference>
<feature type="domain" description="Non-reducing end beta-L-arabinofuranosidase-like GH127 catalytic" evidence="1">
    <location>
        <begin position="1"/>
        <end position="279"/>
    </location>
</feature>
<name>A0AAW1P6Y9_9CHLO</name>
<dbReference type="GO" id="GO:0005975">
    <property type="term" value="P:carbohydrate metabolic process"/>
    <property type="evidence" value="ECO:0007669"/>
    <property type="project" value="InterPro"/>
</dbReference>
<dbReference type="PANTHER" id="PTHR31151:SF0">
    <property type="entry name" value="PROLINE-TRNA LIGASE (DUF1680)"/>
    <property type="match status" value="1"/>
</dbReference>
<feature type="domain" description="Non-reducing end beta-L-arabinofuranosidase-like GH127 middle" evidence="2">
    <location>
        <begin position="424"/>
        <end position="523"/>
    </location>
</feature>
<proteinExistence type="predicted"/>
<evidence type="ECO:0000259" key="1">
    <source>
        <dbReference type="Pfam" id="PF07944"/>
    </source>
</evidence>
<evidence type="ECO:0000313" key="4">
    <source>
        <dbReference type="Proteomes" id="UP001489004"/>
    </source>
</evidence>
<dbReference type="Pfam" id="PF20736">
    <property type="entry name" value="Glyco_hydro127M"/>
    <property type="match status" value="1"/>
</dbReference>
<reference evidence="3 4" key="1">
    <citation type="journal article" date="2024" name="Nat. Commun.">
        <title>Phylogenomics reveals the evolutionary origins of lichenization in chlorophyte algae.</title>
        <authorList>
            <person name="Puginier C."/>
            <person name="Libourel C."/>
            <person name="Otte J."/>
            <person name="Skaloud P."/>
            <person name="Haon M."/>
            <person name="Grisel S."/>
            <person name="Petersen M."/>
            <person name="Berrin J.G."/>
            <person name="Delaux P.M."/>
            <person name="Dal Grande F."/>
            <person name="Keller J."/>
        </authorList>
    </citation>
    <scope>NUCLEOTIDE SEQUENCE [LARGE SCALE GENOMIC DNA]</scope>
    <source>
        <strain evidence="3 4">SAG 2043</strain>
    </source>
</reference>